<feature type="region of interest" description="Disordered" evidence="12">
    <location>
        <begin position="42"/>
        <end position="123"/>
    </location>
</feature>
<evidence type="ECO:0000313" key="18">
    <source>
        <dbReference type="RefSeq" id="XP_032824910.1"/>
    </source>
</evidence>
<dbReference type="RefSeq" id="XP_032824910.1">
    <property type="nucleotide sequence ID" value="XM_032969019.1"/>
</dbReference>
<dbReference type="PANTHER" id="PTHR28618:SF1">
    <property type="entry name" value="CENTROSOMAL PROTEIN POC5"/>
    <property type="match status" value="1"/>
</dbReference>
<feature type="region of interest" description="Disordered" evidence="12">
    <location>
        <begin position="398"/>
        <end position="436"/>
    </location>
</feature>
<dbReference type="RefSeq" id="XP_032824830.1">
    <property type="nucleotide sequence ID" value="XM_032968939.1"/>
</dbReference>
<organism evidence="13 14">
    <name type="scientific">Petromyzon marinus</name>
    <name type="common">Sea lamprey</name>
    <dbReference type="NCBI Taxonomy" id="7757"/>
    <lineage>
        <taxon>Eukaryota</taxon>
        <taxon>Metazoa</taxon>
        <taxon>Chordata</taxon>
        <taxon>Craniata</taxon>
        <taxon>Vertebrata</taxon>
        <taxon>Cyclostomata</taxon>
        <taxon>Hyperoartia</taxon>
        <taxon>Petromyzontiformes</taxon>
        <taxon>Petromyzontidae</taxon>
        <taxon>Petromyzon</taxon>
    </lineage>
</organism>
<name>A0AAJ7TXM9_PETMA</name>
<dbReference type="KEGG" id="pmrn:116950689"/>
<feature type="compositionally biased region" description="Gly residues" evidence="12">
    <location>
        <begin position="596"/>
        <end position="609"/>
    </location>
</feature>
<dbReference type="InterPro" id="IPR033351">
    <property type="entry name" value="POC5"/>
</dbReference>
<feature type="region of interest" description="Disordered" evidence="12">
    <location>
        <begin position="490"/>
        <end position="531"/>
    </location>
</feature>
<comment type="subcellular location">
    <subcellularLocation>
        <location evidence="1">Cytoplasm</location>
        <location evidence="1">Cytoskeleton</location>
        <location evidence="1">Microtubule organizing center</location>
        <location evidence="1">Centrosome</location>
        <location evidence="1">Centriole</location>
    </subcellularLocation>
</comment>
<evidence type="ECO:0000256" key="9">
    <source>
        <dbReference type="ARBA" id="ARBA00031694"/>
    </source>
</evidence>
<evidence type="ECO:0000256" key="10">
    <source>
        <dbReference type="ARBA" id="ARBA00049959"/>
    </source>
</evidence>
<evidence type="ECO:0000313" key="14">
    <source>
        <dbReference type="RefSeq" id="XP_032824583.1"/>
    </source>
</evidence>
<evidence type="ECO:0000256" key="2">
    <source>
        <dbReference type="ARBA" id="ARBA00010411"/>
    </source>
</evidence>
<feature type="compositionally biased region" description="Polar residues" evidence="12">
    <location>
        <begin position="55"/>
        <end position="68"/>
    </location>
</feature>
<evidence type="ECO:0000256" key="1">
    <source>
        <dbReference type="ARBA" id="ARBA00004114"/>
    </source>
</evidence>
<feature type="coiled-coil region" evidence="11">
    <location>
        <begin position="332"/>
        <end position="373"/>
    </location>
</feature>
<reference evidence="13" key="2">
    <citation type="submission" date="2025-05" db="UniProtKB">
        <authorList>
            <consortium name="RefSeq"/>
        </authorList>
    </citation>
    <scope>NUCLEOTIDE SEQUENCE [LARGE SCALE GENOMIC DNA]</scope>
    <source>
        <tissue evidence="16">Sperm</tissue>
    </source>
</reference>
<dbReference type="AlphaFoldDB" id="A0AAJ7TXM9"/>
<protein>
    <recommendedName>
        <fullName evidence="3">Centrosomal protein POC5</fullName>
    </recommendedName>
    <alternativeName>
        <fullName evidence="9">Protein of centriole 5</fullName>
    </alternativeName>
</protein>
<keyword evidence="4" id="KW-0963">Cytoplasm</keyword>
<dbReference type="RefSeq" id="XP_032824746.1">
    <property type="nucleotide sequence ID" value="XM_032968855.1"/>
</dbReference>
<feature type="compositionally biased region" description="Low complexity" evidence="12">
    <location>
        <begin position="583"/>
        <end position="595"/>
    </location>
</feature>
<dbReference type="Proteomes" id="UP001318040">
    <property type="component" value="Chromosome 1"/>
</dbReference>
<feature type="region of interest" description="Disordered" evidence="12">
    <location>
        <begin position="564"/>
        <end position="623"/>
    </location>
</feature>
<evidence type="ECO:0000313" key="13">
    <source>
        <dbReference type="Proteomes" id="UP001318040"/>
    </source>
</evidence>
<keyword evidence="7" id="KW-0206">Cytoskeleton</keyword>
<keyword evidence="13" id="KW-1185">Reference proteome</keyword>
<keyword evidence="5" id="KW-0677">Repeat</keyword>
<evidence type="ECO:0000256" key="7">
    <source>
        <dbReference type="ARBA" id="ARBA00023212"/>
    </source>
</evidence>
<accession>A0AAJ7TXM9</accession>
<dbReference type="RefSeq" id="XP_032824665.1">
    <property type="nucleotide sequence ID" value="XM_032968774.1"/>
</dbReference>
<evidence type="ECO:0000256" key="3">
    <source>
        <dbReference type="ARBA" id="ARBA00014910"/>
    </source>
</evidence>
<feature type="compositionally biased region" description="Basic and acidic residues" evidence="12">
    <location>
        <begin position="106"/>
        <end position="118"/>
    </location>
</feature>
<evidence type="ECO:0000313" key="16">
    <source>
        <dbReference type="RefSeq" id="XP_032824746.1"/>
    </source>
</evidence>
<comment type="function">
    <text evidence="10">Essential for the assembly of the distal half of centrioles, required for centriole elongation. Acts as a negative regulator of centriole elongation.</text>
</comment>
<proteinExistence type="inferred from homology"/>
<evidence type="ECO:0000256" key="12">
    <source>
        <dbReference type="SAM" id="MobiDB-lite"/>
    </source>
</evidence>
<evidence type="ECO:0000256" key="8">
    <source>
        <dbReference type="ARBA" id="ARBA00023306"/>
    </source>
</evidence>
<dbReference type="PANTHER" id="PTHR28618">
    <property type="entry name" value="CENTROSOMAL PROTEIN POC5"/>
    <property type="match status" value="1"/>
</dbReference>
<evidence type="ECO:0000256" key="5">
    <source>
        <dbReference type="ARBA" id="ARBA00022737"/>
    </source>
</evidence>
<comment type="similarity">
    <text evidence="2">Belongs to the POC5 family.</text>
</comment>
<evidence type="ECO:0000256" key="11">
    <source>
        <dbReference type="SAM" id="Coils"/>
    </source>
</evidence>
<keyword evidence="6 11" id="KW-0175">Coiled coil</keyword>
<evidence type="ECO:0000256" key="6">
    <source>
        <dbReference type="ARBA" id="ARBA00023054"/>
    </source>
</evidence>
<sequence>MSSGEESCRQSPVIPGESDRGSSVSSDLQEEYEELLRHAVVMPKWDATRPLPRQRVSSRTVATLTEDQATPALAMEETTQGRQQHTSSTSENTAAGNDNVSSSVIRQEHRENGSEPRESAPVPVPLASQLLLQTLGRVSPESETGGLTLLGQESHLNQDEVRTQPLLPADKLERVGDILDTWYSNLKRNVLMELGQWMQSMQQEYKKECQEEQERHAAEVGQLHAQLGDLRQLLHTFDKSVKCKDQVISNLTNGLQKEKEKMEKLRAFTHWRLRYADEQQEVFCSRLARQHYRRALTKKVWAAWHSLVEIRWQQRVERACQARAQEVCIQVGNDYEARIIALNEALEEAQGKMEQLQGEREHYNEAMKKAFMRGVCALNLEAMSMFQDNERRLEAGVHTAPHFGPPDSGSAGGGGPSDVQFSQQTDFSEGGGAGLAENSCGREQMVSLPLAAGGSVTCPMHATLLTELSAPQSHGTATLGAPLLDHASVRASSEKNPPARVVGGAQQKAGRSASARPPSFPGERLGRASRTAVEPAARFGRGMVGLAPPMSTVVVERHHPVTKQTVGHATAVRHPRSASVPVGAGASDGKAPGGSSAKGGGSGGSGSGGALLSSGGHTIRVVD</sequence>
<evidence type="ECO:0000313" key="15">
    <source>
        <dbReference type="RefSeq" id="XP_032824665.1"/>
    </source>
</evidence>
<keyword evidence="8" id="KW-0131">Cell cycle</keyword>
<reference evidence="14 15" key="1">
    <citation type="submission" date="2025-04" db="UniProtKB">
        <authorList>
            <consortium name="RefSeq"/>
        </authorList>
    </citation>
    <scope>IDENTIFICATION</scope>
    <source>
        <tissue evidence="14 15">Sperm</tissue>
    </source>
</reference>
<evidence type="ECO:0000313" key="17">
    <source>
        <dbReference type="RefSeq" id="XP_032824830.1"/>
    </source>
</evidence>
<feature type="region of interest" description="Disordered" evidence="12">
    <location>
        <begin position="1"/>
        <end position="30"/>
    </location>
</feature>
<feature type="compositionally biased region" description="Polar residues" evidence="12">
    <location>
        <begin position="77"/>
        <end position="105"/>
    </location>
</feature>
<dbReference type="CTD" id="134359"/>
<dbReference type="RefSeq" id="XP_032824583.1">
    <property type="nucleotide sequence ID" value="XM_032968692.1"/>
</dbReference>
<dbReference type="GO" id="GO:0005814">
    <property type="term" value="C:centriole"/>
    <property type="evidence" value="ECO:0007669"/>
    <property type="project" value="UniProtKB-SubCell"/>
</dbReference>
<evidence type="ECO:0000256" key="4">
    <source>
        <dbReference type="ARBA" id="ARBA00022490"/>
    </source>
</evidence>
<gene>
    <name evidence="14 15 16 17 18" type="primary">POC5</name>
</gene>